<dbReference type="PANTHER" id="PTHR24321:SF15">
    <property type="entry name" value="OXIDOREDUCTASE UCPA"/>
    <property type="match status" value="1"/>
</dbReference>
<sequence>MALLFAREGAKIIATDINEKNAQSVAQEIGDKALFLFQDVTDEARWESVISEACAHFGGLDILVNNAGIGGMGSVESTSTRDWRRMHEVDLDSVFFGCRAAMPALRQSKSASIINISSIAGILADGNMASYCSSKAAVRHLTKSVGLHCARNRYPVRCNSLHPAFIDTAILDDVIPGMPRDVLLQKLAKGNPMGRVGDPMDVAYAALFLASDEAKFINASELLIDGGLSAQ</sequence>
<dbReference type="Pfam" id="PF13561">
    <property type="entry name" value="adh_short_C2"/>
    <property type="match status" value="1"/>
</dbReference>
<dbReference type="PROSITE" id="PS00061">
    <property type="entry name" value="ADH_SHORT"/>
    <property type="match status" value="1"/>
</dbReference>
<dbReference type="Gene3D" id="3.40.50.720">
    <property type="entry name" value="NAD(P)-binding Rossmann-like Domain"/>
    <property type="match status" value="1"/>
</dbReference>
<dbReference type="AlphaFoldDB" id="A0A5A7NAE1"/>
<evidence type="ECO:0000313" key="4">
    <source>
        <dbReference type="Proteomes" id="UP000324996"/>
    </source>
</evidence>
<keyword evidence="2" id="KW-0560">Oxidoreductase</keyword>
<dbReference type="PRINTS" id="PR00080">
    <property type="entry name" value="SDRFAMILY"/>
</dbReference>
<comment type="similarity">
    <text evidence="1">Belongs to the short-chain dehydrogenases/reductases (SDR) family.</text>
</comment>
<dbReference type="InterPro" id="IPR036291">
    <property type="entry name" value="NAD(P)-bd_dom_sf"/>
</dbReference>
<name>A0A5A7NAE1_9PROT</name>
<dbReference type="RefSeq" id="WP_313982191.1">
    <property type="nucleotide sequence ID" value="NZ_BKCN01000022.1"/>
</dbReference>
<reference evidence="3 4" key="1">
    <citation type="submission" date="2019-09" db="EMBL/GenBank/DDBJ databases">
        <title>NBRP : Genome information of microbial organism related human and environment.</title>
        <authorList>
            <person name="Hattori M."/>
            <person name="Oshima K."/>
            <person name="Inaba H."/>
            <person name="Suda W."/>
            <person name="Sakamoto M."/>
            <person name="Iino T."/>
            <person name="Kitahara M."/>
            <person name="Oshida Y."/>
            <person name="Iida T."/>
            <person name="Kudo T."/>
            <person name="Itoh T."/>
            <person name="Ohkuma M."/>
        </authorList>
    </citation>
    <scope>NUCLEOTIDE SEQUENCE [LARGE SCALE GENOMIC DNA]</scope>
    <source>
        <strain evidence="3 4">Q-1</strain>
    </source>
</reference>
<dbReference type="SUPFAM" id="SSF51735">
    <property type="entry name" value="NAD(P)-binding Rossmann-fold domains"/>
    <property type="match status" value="1"/>
</dbReference>
<gene>
    <name evidence="3" type="ORF">JCM17846_30350</name>
</gene>
<dbReference type="GO" id="GO:0016491">
    <property type="term" value="F:oxidoreductase activity"/>
    <property type="evidence" value="ECO:0007669"/>
    <property type="project" value="UniProtKB-KW"/>
</dbReference>
<dbReference type="InterPro" id="IPR020904">
    <property type="entry name" value="Sc_DH/Rdtase_CS"/>
</dbReference>
<dbReference type="Proteomes" id="UP000324996">
    <property type="component" value="Unassembled WGS sequence"/>
</dbReference>
<dbReference type="PANTHER" id="PTHR24321">
    <property type="entry name" value="DEHYDROGENASES, SHORT CHAIN"/>
    <property type="match status" value="1"/>
</dbReference>
<comment type="caution">
    <text evidence="3">The sequence shown here is derived from an EMBL/GenBank/DDBJ whole genome shotgun (WGS) entry which is preliminary data.</text>
</comment>
<accession>A0A5A7NAE1</accession>
<proteinExistence type="inferred from homology"/>
<dbReference type="InterPro" id="IPR002347">
    <property type="entry name" value="SDR_fam"/>
</dbReference>
<evidence type="ECO:0000313" key="3">
    <source>
        <dbReference type="EMBL" id="GER05353.1"/>
    </source>
</evidence>
<evidence type="ECO:0000256" key="1">
    <source>
        <dbReference type="ARBA" id="ARBA00006484"/>
    </source>
</evidence>
<evidence type="ECO:0000256" key="2">
    <source>
        <dbReference type="ARBA" id="ARBA00023002"/>
    </source>
</evidence>
<dbReference type="FunFam" id="3.40.50.720:FF:000084">
    <property type="entry name" value="Short-chain dehydrogenase reductase"/>
    <property type="match status" value="1"/>
</dbReference>
<organism evidence="3 4">
    <name type="scientific">Iodidimonas nitroreducens</name>
    <dbReference type="NCBI Taxonomy" id="1236968"/>
    <lineage>
        <taxon>Bacteria</taxon>
        <taxon>Pseudomonadati</taxon>
        <taxon>Pseudomonadota</taxon>
        <taxon>Alphaproteobacteria</taxon>
        <taxon>Iodidimonadales</taxon>
        <taxon>Iodidimonadaceae</taxon>
        <taxon>Iodidimonas</taxon>
    </lineage>
</organism>
<protein>
    <submittedName>
        <fullName evidence="3">Short-chain dehydrogenase</fullName>
    </submittedName>
</protein>
<dbReference type="EMBL" id="BKCN01000022">
    <property type="protein sequence ID" value="GER05353.1"/>
    <property type="molecule type" value="Genomic_DNA"/>
</dbReference>
<keyword evidence="4" id="KW-1185">Reference proteome</keyword>
<dbReference type="PRINTS" id="PR00081">
    <property type="entry name" value="GDHRDH"/>
</dbReference>